<reference evidence="11" key="1">
    <citation type="submission" date="2015-07" db="EMBL/GenBank/DDBJ databases">
        <title>MeaNS - Measles Nucleotide Surveillance Program.</title>
        <authorList>
            <person name="Tran T."/>
            <person name="Druce J."/>
        </authorList>
    </citation>
    <scope>NUCLEOTIDE SEQUENCE</scope>
    <source>
        <strain evidence="11">UCB-OBI-ISO-001</strain>
        <tissue evidence="11">Gonad</tissue>
    </source>
</reference>
<comment type="similarity">
    <text evidence="2">Belongs to the galactose-3-O-sulfotransferase family.</text>
</comment>
<proteinExistence type="inferred from homology"/>
<evidence type="ECO:0000256" key="9">
    <source>
        <dbReference type="ARBA" id="ARBA00023180"/>
    </source>
</evidence>
<evidence type="ECO:0000256" key="3">
    <source>
        <dbReference type="ARBA" id="ARBA00022679"/>
    </source>
</evidence>
<dbReference type="EMBL" id="KQ420022">
    <property type="protein sequence ID" value="KOF81633.1"/>
    <property type="molecule type" value="Genomic_DNA"/>
</dbReference>
<evidence type="ECO:0000256" key="1">
    <source>
        <dbReference type="ARBA" id="ARBA00004323"/>
    </source>
</evidence>
<dbReference type="PANTHER" id="PTHR14647">
    <property type="entry name" value="GALACTOSE-3-O-SULFOTRANSFERASE"/>
    <property type="match status" value="1"/>
</dbReference>
<dbReference type="InterPro" id="IPR009729">
    <property type="entry name" value="Gal-3-0_sulfotransfrase"/>
</dbReference>
<gene>
    <name evidence="11" type="ORF">OCBIM_22026253mg</name>
</gene>
<organism evidence="11">
    <name type="scientific">Octopus bimaculoides</name>
    <name type="common">California two-spotted octopus</name>
    <dbReference type="NCBI Taxonomy" id="37653"/>
    <lineage>
        <taxon>Eukaryota</taxon>
        <taxon>Metazoa</taxon>
        <taxon>Spiralia</taxon>
        <taxon>Lophotrochozoa</taxon>
        <taxon>Mollusca</taxon>
        <taxon>Cephalopoda</taxon>
        <taxon>Coleoidea</taxon>
        <taxon>Octopodiformes</taxon>
        <taxon>Octopoda</taxon>
        <taxon>Incirrata</taxon>
        <taxon>Octopodidae</taxon>
        <taxon>Octopus</taxon>
    </lineage>
</organism>
<evidence type="ECO:0000256" key="5">
    <source>
        <dbReference type="ARBA" id="ARBA00022968"/>
    </source>
</evidence>
<feature type="transmembrane region" description="Helical" evidence="10">
    <location>
        <begin position="9"/>
        <end position="26"/>
    </location>
</feature>
<dbReference type="OrthoDB" id="514299at2759"/>
<dbReference type="KEGG" id="obi:106874123"/>
<dbReference type="OMA" id="TNNAYEP"/>
<keyword evidence="9" id="KW-0325">Glycoprotein</keyword>
<dbReference type="AlphaFoldDB" id="A0A0L8GXF6"/>
<keyword evidence="6 10" id="KW-1133">Transmembrane helix</keyword>
<accession>A0A0L8GXF6</accession>
<keyword evidence="7" id="KW-0333">Golgi apparatus</keyword>
<keyword evidence="5" id="KW-0735">Signal-anchor</keyword>
<dbReference type="GO" id="GO:0001733">
    <property type="term" value="F:galactosylceramide sulfotransferase activity"/>
    <property type="evidence" value="ECO:0007669"/>
    <property type="project" value="InterPro"/>
</dbReference>
<keyword evidence="3" id="KW-0808">Transferase</keyword>
<sequence>MKSVSRHQRYLLTGMISTLVFLWFYLSDNQAKIETVLRPKCAARTHVVFVKTHKTASSTVTNIIQRFGLKHHLSFVLPKYPENYLWFDGNAFIDRLLPHPNGTDKKFDLLCNHAIYNRFAITKLMYNNTAYITILRHPVNQFLSAFYFYRTVYKIPYLVRIPGPNPVEEYLKNPAKYEPVSNYASYTNNRMTIDLGIPRLVFDQPALLTGFINKIDEEFDFVMIMEYFAESLVLLKRLMCWRMEDIISMRMNMFKKYEFNMPLKAGMFNSIKKWAHADLELYEYFYRKFWRRINQMKPDFWREVEVFKTIQLKVENYCLNLSVSQELLVIDGSEWNERFLVSNQTCKLLNMNEVKFINYLRTHQQIDVN</sequence>
<evidence type="ECO:0000256" key="2">
    <source>
        <dbReference type="ARBA" id="ARBA00008124"/>
    </source>
</evidence>
<evidence type="ECO:0000313" key="11">
    <source>
        <dbReference type="EMBL" id="KOF81633.1"/>
    </source>
</evidence>
<dbReference type="PANTHER" id="PTHR14647:SF87">
    <property type="entry name" value="PUTATIVE-RELATED"/>
    <property type="match status" value="1"/>
</dbReference>
<dbReference type="Pfam" id="PF06990">
    <property type="entry name" value="Gal-3-0_sulfotr"/>
    <property type="match status" value="1"/>
</dbReference>
<dbReference type="SUPFAM" id="SSF52540">
    <property type="entry name" value="P-loop containing nucleoside triphosphate hydrolases"/>
    <property type="match status" value="1"/>
</dbReference>
<dbReference type="GO" id="GO:0000139">
    <property type="term" value="C:Golgi membrane"/>
    <property type="evidence" value="ECO:0007669"/>
    <property type="project" value="UniProtKB-SubCell"/>
</dbReference>
<keyword evidence="4 10" id="KW-0812">Transmembrane</keyword>
<dbReference type="InterPro" id="IPR027417">
    <property type="entry name" value="P-loop_NTPase"/>
</dbReference>
<dbReference type="GO" id="GO:0009247">
    <property type="term" value="P:glycolipid biosynthetic process"/>
    <property type="evidence" value="ECO:0007669"/>
    <property type="project" value="InterPro"/>
</dbReference>
<name>A0A0L8GXF6_OCTBM</name>
<evidence type="ECO:0000256" key="10">
    <source>
        <dbReference type="SAM" id="Phobius"/>
    </source>
</evidence>
<evidence type="ECO:0000256" key="7">
    <source>
        <dbReference type="ARBA" id="ARBA00023034"/>
    </source>
</evidence>
<dbReference type="Gene3D" id="3.40.50.300">
    <property type="entry name" value="P-loop containing nucleotide triphosphate hydrolases"/>
    <property type="match status" value="1"/>
</dbReference>
<comment type="subcellular location">
    <subcellularLocation>
        <location evidence="1">Golgi apparatus membrane</location>
        <topology evidence="1">Single-pass type II membrane protein</topology>
    </subcellularLocation>
</comment>
<evidence type="ECO:0000256" key="4">
    <source>
        <dbReference type="ARBA" id="ARBA00022692"/>
    </source>
</evidence>
<protein>
    <submittedName>
        <fullName evidence="11">Uncharacterized protein</fullName>
    </submittedName>
</protein>
<dbReference type="STRING" id="37653.A0A0L8GXF6"/>
<evidence type="ECO:0000256" key="6">
    <source>
        <dbReference type="ARBA" id="ARBA00022989"/>
    </source>
</evidence>
<evidence type="ECO:0000256" key="8">
    <source>
        <dbReference type="ARBA" id="ARBA00023136"/>
    </source>
</evidence>
<keyword evidence="8 10" id="KW-0472">Membrane</keyword>